<keyword evidence="1" id="KW-0489">Methyltransferase</keyword>
<dbReference type="PANTHER" id="PTHR44942:SF4">
    <property type="entry name" value="METHYLTRANSFERASE TYPE 11 DOMAIN-CONTAINING PROTEIN"/>
    <property type="match status" value="1"/>
</dbReference>
<reference evidence="4 5" key="1">
    <citation type="journal article" date="2021" name="Int. J. Syst. Evol. Microbiol.">
        <title>Reticulibacter mediterranei gen. nov., sp. nov., within the new family Reticulibacteraceae fam. nov., and Ktedonospora formicarum gen. nov., sp. nov., Ktedonobacter robiniae sp. nov., Dictyobacter formicarum sp. nov. and Dictyobacter arantiisoli sp. nov., belonging to the class Ktedonobacteria.</title>
        <authorList>
            <person name="Yabe S."/>
            <person name="Zheng Y."/>
            <person name="Wang C.M."/>
            <person name="Sakai Y."/>
            <person name="Abe K."/>
            <person name="Yokota A."/>
            <person name="Donadio S."/>
            <person name="Cavaletti L."/>
            <person name="Monciardini P."/>
        </authorList>
    </citation>
    <scope>NUCLEOTIDE SEQUENCE [LARGE SCALE GENOMIC DNA]</scope>
    <source>
        <strain evidence="4 5">SOSP1-9</strain>
    </source>
</reference>
<keyword evidence="5" id="KW-1185">Reference proteome</keyword>
<dbReference type="Proteomes" id="UP000635565">
    <property type="component" value="Unassembled WGS sequence"/>
</dbReference>
<evidence type="ECO:0000313" key="5">
    <source>
        <dbReference type="Proteomes" id="UP000635565"/>
    </source>
</evidence>
<sequence length="230" mass="26023">MTQPKPSHLGLKYAEQFKDSSIVDVYHHRPPHPDETVNALLALITDEPRTILDVGCGTGALARRLVNSVERLDAVDFSQAMLNKARTLPGGDHPRLNWIYGRVEDVALNPPYVLITADDSLHWMEWDIVMPLFQRLLTPHGYLAIVGCGTESNPWDKDLLALISRFSTNREFRPYNLIEELQQRHLFQKVGSVLTQPVPFVQSGEDYIQSIHSRNGFFAGAHGRRGGQRF</sequence>
<dbReference type="Gene3D" id="3.40.50.150">
    <property type="entry name" value="Vaccinia Virus protein VP39"/>
    <property type="match status" value="1"/>
</dbReference>
<dbReference type="RefSeq" id="WP_201364262.1">
    <property type="nucleotide sequence ID" value="NZ_BNJJ01000013.1"/>
</dbReference>
<evidence type="ECO:0000256" key="2">
    <source>
        <dbReference type="ARBA" id="ARBA00022679"/>
    </source>
</evidence>
<keyword evidence="2" id="KW-0808">Transferase</keyword>
<dbReference type="PANTHER" id="PTHR44942">
    <property type="entry name" value="METHYLTRANSF_11 DOMAIN-CONTAINING PROTEIN"/>
    <property type="match status" value="1"/>
</dbReference>
<organism evidence="4 5">
    <name type="scientific">Dictyobacter formicarum</name>
    <dbReference type="NCBI Taxonomy" id="2778368"/>
    <lineage>
        <taxon>Bacteria</taxon>
        <taxon>Bacillati</taxon>
        <taxon>Chloroflexota</taxon>
        <taxon>Ktedonobacteria</taxon>
        <taxon>Ktedonobacterales</taxon>
        <taxon>Dictyobacteraceae</taxon>
        <taxon>Dictyobacter</taxon>
    </lineage>
</organism>
<dbReference type="InterPro" id="IPR029063">
    <property type="entry name" value="SAM-dependent_MTases_sf"/>
</dbReference>
<evidence type="ECO:0000256" key="1">
    <source>
        <dbReference type="ARBA" id="ARBA00022603"/>
    </source>
</evidence>
<proteinExistence type="predicted"/>
<dbReference type="SUPFAM" id="SSF53335">
    <property type="entry name" value="S-adenosyl-L-methionine-dependent methyltransferases"/>
    <property type="match status" value="1"/>
</dbReference>
<dbReference type="Pfam" id="PF13649">
    <property type="entry name" value="Methyltransf_25"/>
    <property type="match status" value="1"/>
</dbReference>
<dbReference type="InterPro" id="IPR041698">
    <property type="entry name" value="Methyltransf_25"/>
</dbReference>
<dbReference type="InterPro" id="IPR051052">
    <property type="entry name" value="Diverse_substrate_MTase"/>
</dbReference>
<accession>A0ABQ3VNG7</accession>
<feature type="domain" description="Methyltransferase" evidence="3">
    <location>
        <begin position="51"/>
        <end position="141"/>
    </location>
</feature>
<evidence type="ECO:0000313" key="4">
    <source>
        <dbReference type="EMBL" id="GHO86641.1"/>
    </source>
</evidence>
<comment type="caution">
    <text evidence="4">The sequence shown here is derived from an EMBL/GenBank/DDBJ whole genome shotgun (WGS) entry which is preliminary data.</text>
</comment>
<gene>
    <name evidence="4" type="ORF">KSZ_46470</name>
</gene>
<protein>
    <recommendedName>
        <fullName evidence="3">Methyltransferase domain-containing protein</fullName>
    </recommendedName>
</protein>
<name>A0ABQ3VNG7_9CHLR</name>
<evidence type="ECO:0000259" key="3">
    <source>
        <dbReference type="Pfam" id="PF13649"/>
    </source>
</evidence>
<dbReference type="EMBL" id="BNJJ01000013">
    <property type="protein sequence ID" value="GHO86641.1"/>
    <property type="molecule type" value="Genomic_DNA"/>
</dbReference>
<dbReference type="CDD" id="cd02440">
    <property type="entry name" value="AdoMet_MTases"/>
    <property type="match status" value="1"/>
</dbReference>